<dbReference type="EC" id="4.2.1.47" evidence="3"/>
<evidence type="ECO:0000256" key="1">
    <source>
        <dbReference type="ARBA" id="ARBA00001937"/>
    </source>
</evidence>
<reference evidence="6 7" key="1">
    <citation type="submission" date="2024-03" db="EMBL/GenBank/DDBJ databases">
        <title>The Acrasis kona genome and developmental transcriptomes reveal deep origins of eukaryotic multicellular pathways.</title>
        <authorList>
            <person name="Sheikh S."/>
            <person name="Fu C.-J."/>
            <person name="Brown M.W."/>
            <person name="Baldauf S.L."/>
        </authorList>
    </citation>
    <scope>NUCLEOTIDE SEQUENCE [LARGE SCALE GENOMIC DNA]</scope>
    <source>
        <strain evidence="6 7">ATCC MYA-3509</strain>
    </source>
</reference>
<keyword evidence="7" id="KW-1185">Reference proteome</keyword>
<dbReference type="GO" id="GO:0042351">
    <property type="term" value="P:'de novo' GDP-L-fucose biosynthetic process"/>
    <property type="evidence" value="ECO:0007669"/>
    <property type="project" value="TreeGrafter"/>
</dbReference>
<dbReference type="GO" id="GO:0008446">
    <property type="term" value="F:GDP-mannose 4,6-dehydratase activity"/>
    <property type="evidence" value="ECO:0007669"/>
    <property type="project" value="UniProtKB-EC"/>
</dbReference>
<dbReference type="AlphaFoldDB" id="A0AAW2Z542"/>
<comment type="cofactor">
    <cofactor evidence="1">
        <name>NADP(+)</name>
        <dbReference type="ChEBI" id="CHEBI:58349"/>
    </cofactor>
</comment>
<evidence type="ECO:0000256" key="2">
    <source>
        <dbReference type="ARBA" id="ARBA00009263"/>
    </source>
</evidence>
<evidence type="ECO:0000313" key="6">
    <source>
        <dbReference type="EMBL" id="KAL0484201.1"/>
    </source>
</evidence>
<sequence>MYLMLQQEKPEDYVVATGETHSVREFCEKAFKYAGIEIEWKGEQGTVDETAVNKANGQVVIRIDKRYFRPTEVDLLLGDPAKAQKQLNWNRKVSFDELVKGMVEGDIELLREKDSEVVSRQYHE</sequence>
<dbReference type="SUPFAM" id="SSF51735">
    <property type="entry name" value="NAD(P)-binding Rossmann-fold domains"/>
    <property type="match status" value="1"/>
</dbReference>
<evidence type="ECO:0000256" key="4">
    <source>
        <dbReference type="ARBA" id="ARBA00023239"/>
    </source>
</evidence>
<comment type="similarity">
    <text evidence="2">Belongs to the NAD(P)-dependent epimerase/dehydratase family. GDP-mannose 4,6-dehydratase subfamily.</text>
</comment>
<comment type="caution">
    <text evidence="6">The sequence shown here is derived from an EMBL/GenBank/DDBJ whole genome shotgun (WGS) entry which is preliminary data.</text>
</comment>
<dbReference type="InterPro" id="IPR036291">
    <property type="entry name" value="NAD(P)-bd_dom_sf"/>
</dbReference>
<dbReference type="Gene3D" id="3.90.25.10">
    <property type="entry name" value="UDP-galactose 4-epimerase, domain 1"/>
    <property type="match status" value="1"/>
</dbReference>
<keyword evidence="4" id="KW-0456">Lyase</keyword>
<evidence type="ECO:0000256" key="3">
    <source>
        <dbReference type="ARBA" id="ARBA00011989"/>
    </source>
</evidence>
<dbReference type="InterPro" id="IPR016040">
    <property type="entry name" value="NAD(P)-bd_dom"/>
</dbReference>
<accession>A0AAW2Z542</accession>
<dbReference type="Pfam" id="PF16363">
    <property type="entry name" value="GDP_Man_Dehyd"/>
    <property type="match status" value="1"/>
</dbReference>
<dbReference type="EMBL" id="JAOPGA020001028">
    <property type="protein sequence ID" value="KAL0484201.1"/>
    <property type="molecule type" value="Genomic_DNA"/>
</dbReference>
<protein>
    <recommendedName>
        <fullName evidence="3">GDP-mannose 4,6-dehydratase</fullName>
        <ecNumber evidence="3">4.2.1.47</ecNumber>
    </recommendedName>
</protein>
<dbReference type="Gene3D" id="3.40.50.720">
    <property type="entry name" value="NAD(P)-binding Rossmann-like Domain"/>
    <property type="match status" value="1"/>
</dbReference>
<dbReference type="InterPro" id="IPR006368">
    <property type="entry name" value="GDP_Man_deHydtase"/>
</dbReference>
<evidence type="ECO:0000313" key="7">
    <source>
        <dbReference type="Proteomes" id="UP001431209"/>
    </source>
</evidence>
<organism evidence="6 7">
    <name type="scientific">Acrasis kona</name>
    <dbReference type="NCBI Taxonomy" id="1008807"/>
    <lineage>
        <taxon>Eukaryota</taxon>
        <taxon>Discoba</taxon>
        <taxon>Heterolobosea</taxon>
        <taxon>Tetramitia</taxon>
        <taxon>Eutetramitia</taxon>
        <taxon>Acrasidae</taxon>
        <taxon>Acrasis</taxon>
    </lineage>
</organism>
<gene>
    <name evidence="6" type="ORF">AKO1_004741</name>
</gene>
<dbReference type="Proteomes" id="UP001431209">
    <property type="component" value="Unassembled WGS sequence"/>
</dbReference>
<feature type="domain" description="NAD(P)-binding" evidence="5">
    <location>
        <begin position="1"/>
        <end position="102"/>
    </location>
</feature>
<evidence type="ECO:0000259" key="5">
    <source>
        <dbReference type="Pfam" id="PF16363"/>
    </source>
</evidence>
<name>A0AAW2Z542_9EUKA</name>
<dbReference type="PANTHER" id="PTHR43715:SF1">
    <property type="entry name" value="GDP-MANNOSE 4,6 DEHYDRATASE"/>
    <property type="match status" value="1"/>
</dbReference>
<dbReference type="PANTHER" id="PTHR43715">
    <property type="entry name" value="GDP-MANNOSE 4,6-DEHYDRATASE"/>
    <property type="match status" value="1"/>
</dbReference>
<proteinExistence type="inferred from homology"/>